<reference evidence="2" key="1">
    <citation type="journal article" date="2017" name="Nature">
        <title>The sunflower genome provides insights into oil metabolism, flowering and Asterid evolution.</title>
        <authorList>
            <person name="Badouin H."/>
            <person name="Gouzy J."/>
            <person name="Grassa C.J."/>
            <person name="Murat F."/>
            <person name="Staton S.E."/>
            <person name="Cottret L."/>
            <person name="Lelandais-Briere C."/>
            <person name="Owens G.L."/>
            <person name="Carrere S."/>
            <person name="Mayjonade B."/>
            <person name="Legrand L."/>
            <person name="Gill N."/>
            <person name="Kane N.C."/>
            <person name="Bowers J.E."/>
            <person name="Hubner S."/>
            <person name="Bellec A."/>
            <person name="Berard A."/>
            <person name="Berges H."/>
            <person name="Blanchet N."/>
            <person name="Boniface M.C."/>
            <person name="Brunel D."/>
            <person name="Catrice O."/>
            <person name="Chaidir N."/>
            <person name="Claudel C."/>
            <person name="Donnadieu C."/>
            <person name="Faraut T."/>
            <person name="Fievet G."/>
            <person name="Helmstetter N."/>
            <person name="King M."/>
            <person name="Knapp S.J."/>
            <person name="Lai Z."/>
            <person name="Le Paslier M.C."/>
            <person name="Lippi Y."/>
            <person name="Lorenzon L."/>
            <person name="Mandel J.R."/>
            <person name="Marage G."/>
            <person name="Marchand G."/>
            <person name="Marquand E."/>
            <person name="Bret-Mestries E."/>
            <person name="Morien E."/>
            <person name="Nambeesan S."/>
            <person name="Nguyen T."/>
            <person name="Pegot-Espagnet P."/>
            <person name="Pouilly N."/>
            <person name="Raftis F."/>
            <person name="Sallet E."/>
            <person name="Schiex T."/>
            <person name="Thomas J."/>
            <person name="Vandecasteele C."/>
            <person name="Vares D."/>
            <person name="Vear F."/>
            <person name="Vautrin S."/>
            <person name="Crespi M."/>
            <person name="Mangin B."/>
            <person name="Burke J.M."/>
            <person name="Salse J."/>
            <person name="Munos S."/>
            <person name="Vincourt P."/>
            <person name="Rieseberg L.H."/>
            <person name="Langlade N.B."/>
        </authorList>
    </citation>
    <scope>NUCLEOTIDE SEQUENCE [LARGE SCALE GENOMIC DNA]</scope>
    <source>
        <strain evidence="2">cv. SF193</strain>
    </source>
</reference>
<protein>
    <submittedName>
        <fullName evidence="1">Uncharacterized protein</fullName>
    </submittedName>
</protein>
<evidence type="ECO:0000313" key="1">
    <source>
        <dbReference type="EMBL" id="OTG14197.1"/>
    </source>
</evidence>
<dbReference type="InParanoid" id="A0A251TST5"/>
<evidence type="ECO:0000313" key="2">
    <source>
        <dbReference type="Proteomes" id="UP000215914"/>
    </source>
</evidence>
<dbReference type="AlphaFoldDB" id="A0A251TST5"/>
<sequence length="132" mass="15425">MLTFFSTVLHFDFLDYACRMIYIASVTPRCPCKFDVFVGFFSKVTKMLTFFSTVLHFDFLDYACRMIYIASVTPRCPYLMFLLGSSQKLQRCLHSLVQCGKFSILFIDYCTFNLGYLFLQITRSNLSFCLGY</sequence>
<proteinExistence type="predicted"/>
<name>A0A251TST5_HELAN</name>
<organism evidence="1 2">
    <name type="scientific">Helianthus annuus</name>
    <name type="common">Common sunflower</name>
    <dbReference type="NCBI Taxonomy" id="4232"/>
    <lineage>
        <taxon>Eukaryota</taxon>
        <taxon>Viridiplantae</taxon>
        <taxon>Streptophyta</taxon>
        <taxon>Embryophyta</taxon>
        <taxon>Tracheophyta</taxon>
        <taxon>Spermatophyta</taxon>
        <taxon>Magnoliopsida</taxon>
        <taxon>eudicotyledons</taxon>
        <taxon>Gunneridae</taxon>
        <taxon>Pentapetalae</taxon>
        <taxon>asterids</taxon>
        <taxon>campanulids</taxon>
        <taxon>Asterales</taxon>
        <taxon>Asteraceae</taxon>
        <taxon>Asteroideae</taxon>
        <taxon>Heliantheae alliance</taxon>
        <taxon>Heliantheae</taxon>
        <taxon>Helianthus</taxon>
    </lineage>
</organism>
<dbReference type="Proteomes" id="UP000215914">
    <property type="component" value="Chromosome 9"/>
</dbReference>
<dbReference type="EMBL" id="CM007898">
    <property type="protein sequence ID" value="OTG14197.1"/>
    <property type="molecule type" value="Genomic_DNA"/>
</dbReference>
<gene>
    <name evidence="1" type="ORF">HannXRQ_Chr09g0246701</name>
</gene>
<keyword evidence="2" id="KW-1185">Reference proteome</keyword>
<accession>A0A251TST5</accession>